<accession>A0A378IQ79</accession>
<name>A0A378IQ79_9GAMM</name>
<dbReference type="Proteomes" id="UP000254033">
    <property type="component" value="Unassembled WGS sequence"/>
</dbReference>
<reference evidence="1 2" key="1">
    <citation type="submission" date="2018-06" db="EMBL/GenBank/DDBJ databases">
        <authorList>
            <consortium name="Pathogen Informatics"/>
            <person name="Doyle S."/>
        </authorList>
    </citation>
    <scope>NUCLEOTIDE SEQUENCE [LARGE SCALE GENOMIC DNA]</scope>
    <source>
        <strain evidence="1 2">NCTC11978</strain>
    </source>
</reference>
<evidence type="ECO:0000313" key="2">
    <source>
        <dbReference type="Proteomes" id="UP000254033"/>
    </source>
</evidence>
<evidence type="ECO:0000313" key="1">
    <source>
        <dbReference type="EMBL" id="STX37378.1"/>
    </source>
</evidence>
<organism evidence="1 2">
    <name type="scientific">Legionella feeleii</name>
    <dbReference type="NCBI Taxonomy" id="453"/>
    <lineage>
        <taxon>Bacteria</taxon>
        <taxon>Pseudomonadati</taxon>
        <taxon>Pseudomonadota</taxon>
        <taxon>Gammaproteobacteria</taxon>
        <taxon>Legionellales</taxon>
        <taxon>Legionellaceae</taxon>
        <taxon>Legionella</taxon>
    </lineage>
</organism>
<sequence length="82" mass="10044">MKETEMIEPPWILYPEFGPLDFFWREAGQPWMDYVWRPFWHALTEEQKAAYLKQYPEPKEWSDFSIDLNPEFAKLLDELDES</sequence>
<dbReference type="AlphaFoldDB" id="A0A378IQ79"/>
<dbReference type="EMBL" id="UGNY01000001">
    <property type="protein sequence ID" value="STX37378.1"/>
    <property type="molecule type" value="Genomic_DNA"/>
</dbReference>
<proteinExistence type="predicted"/>
<protein>
    <submittedName>
        <fullName evidence="1">Uncharacterized protein</fullName>
    </submittedName>
</protein>
<gene>
    <name evidence="1" type="ORF">NCTC11978_00540</name>
</gene>